<organism evidence="2">
    <name type="scientific">marine metagenome</name>
    <dbReference type="NCBI Taxonomy" id="408172"/>
    <lineage>
        <taxon>unclassified sequences</taxon>
        <taxon>metagenomes</taxon>
        <taxon>ecological metagenomes</taxon>
    </lineage>
</organism>
<dbReference type="PROSITE" id="PS00061">
    <property type="entry name" value="ADH_SHORT"/>
    <property type="match status" value="1"/>
</dbReference>
<dbReference type="GO" id="GO:0016491">
    <property type="term" value="F:oxidoreductase activity"/>
    <property type="evidence" value="ECO:0007669"/>
    <property type="project" value="UniProtKB-KW"/>
</dbReference>
<accession>A0A381N5H7</accession>
<evidence type="ECO:0000256" key="1">
    <source>
        <dbReference type="ARBA" id="ARBA00023002"/>
    </source>
</evidence>
<dbReference type="InterPro" id="IPR002347">
    <property type="entry name" value="SDR_fam"/>
</dbReference>
<dbReference type="EMBL" id="UINC01000089">
    <property type="protein sequence ID" value="SUZ48853.1"/>
    <property type="molecule type" value="Genomic_DNA"/>
</dbReference>
<dbReference type="AlphaFoldDB" id="A0A381N5H7"/>
<sequence>MDLTEQAVVVTGAGSGMGKATACRLVRRNALVAALDIVAEPVLSLTQELGGLGIECDVGSESSARAAIQRVVAELGAPRVLVNCAGIAPAQRISGRKGPHDLDLFQKVIRTNLVGTFNMIRLVAEEMKQLDPVGESGARGVIINTASVAAYEGQIGQAAYSASKGGVVALTLPAARELAQFGIRVVTVAPGLIGTPMLHAMPEEVQTSLANQVPFPRRLGDADEFAALVEHIIDNELLNGEVIRLDGAIRMQPK</sequence>
<proteinExistence type="predicted"/>
<gene>
    <name evidence="2" type="ORF">METZ01_LOCUS1707</name>
</gene>
<dbReference type="PANTHER" id="PTHR43658">
    <property type="entry name" value="SHORT-CHAIN DEHYDROGENASE/REDUCTASE"/>
    <property type="match status" value="1"/>
</dbReference>
<name>A0A381N5H7_9ZZZZ</name>
<protein>
    <submittedName>
        <fullName evidence="2">Uncharacterized protein</fullName>
    </submittedName>
</protein>
<dbReference type="InterPro" id="IPR020904">
    <property type="entry name" value="Sc_DH/Rdtase_CS"/>
</dbReference>
<dbReference type="PRINTS" id="PR00081">
    <property type="entry name" value="GDHRDH"/>
</dbReference>
<dbReference type="InterPro" id="IPR036291">
    <property type="entry name" value="NAD(P)-bd_dom_sf"/>
</dbReference>
<dbReference type="Pfam" id="PF00106">
    <property type="entry name" value="adh_short"/>
    <property type="match status" value="1"/>
</dbReference>
<evidence type="ECO:0000313" key="2">
    <source>
        <dbReference type="EMBL" id="SUZ48853.1"/>
    </source>
</evidence>
<dbReference type="SUPFAM" id="SSF51735">
    <property type="entry name" value="NAD(P)-binding Rossmann-fold domains"/>
    <property type="match status" value="1"/>
</dbReference>
<dbReference type="Gene3D" id="3.40.50.720">
    <property type="entry name" value="NAD(P)-binding Rossmann-like Domain"/>
    <property type="match status" value="1"/>
</dbReference>
<dbReference type="PANTHER" id="PTHR43658:SF8">
    <property type="entry name" value="17-BETA-HYDROXYSTEROID DEHYDROGENASE 14-RELATED"/>
    <property type="match status" value="1"/>
</dbReference>
<reference evidence="2" key="1">
    <citation type="submission" date="2018-05" db="EMBL/GenBank/DDBJ databases">
        <authorList>
            <person name="Lanie J.A."/>
            <person name="Ng W.-L."/>
            <person name="Kazmierczak K.M."/>
            <person name="Andrzejewski T.M."/>
            <person name="Davidsen T.M."/>
            <person name="Wayne K.J."/>
            <person name="Tettelin H."/>
            <person name="Glass J.I."/>
            <person name="Rusch D."/>
            <person name="Podicherti R."/>
            <person name="Tsui H.-C.T."/>
            <person name="Winkler M.E."/>
        </authorList>
    </citation>
    <scope>NUCLEOTIDE SEQUENCE</scope>
</reference>
<dbReference type="PRINTS" id="PR00080">
    <property type="entry name" value="SDRFAMILY"/>
</dbReference>
<keyword evidence="1" id="KW-0560">Oxidoreductase</keyword>